<evidence type="ECO:0000256" key="2">
    <source>
        <dbReference type="ARBA" id="ARBA00001933"/>
    </source>
</evidence>
<dbReference type="InterPro" id="IPR035090">
    <property type="entry name" value="Pyridoxal_P_attach_site"/>
</dbReference>
<dbReference type="AlphaFoldDB" id="A0A212KB82"/>
<sequence length="811" mass="91298">MHKYTKKELMAQITGKLSRNFGREVDDATPQQVFKACALVLRDLMSAHRLETEDREQERGERQVHYLSLEFLMGRSLMKNAYNLGVLEPLTEAIRALGYDPRDLFETEPDAGLGNGGLGRLAACYLDSMTTLDIPATGYSICYELGIFKQKIVDGQQVELADDWLGLGDAWLIPKVDETEVVRFGGTLKEIWDEGGRHRVAYEGSTDVLAIPKDMLLAGYGTDHVNVLRLWDAKSPVPVDMSLYSRGEYLKAVEQQAMAEVIAKVLYPEDNHYEGKSLRLKQQYFFVSATAQSIVRKHRAKYGTLHNFHQKHVIQINDTHPTLVIPELMRILLDEEGYSWDDAWFIVTHTVAYTNHTVLAEALERWPQQLVQSLLPRIWEIIVEISGRYQAHLTAAFHGDMSRVERNAIIWGGDVRMANLCIASCFAVNGVSALHSDILKKDVFKDAYSLTPEKFTNVTNGIDHRRWLAESNPKLDSLIRDCTGGDGYLLRPDALAGLERYKDDAGVLSRLEQIKAENKKDFAANIASESGVLLNTDAIFDVQVKRLHEYKRQLLNVMHILYLYQRLKSDPHFDFAPRVYLFGAKAAPGYAVAKQIIRLINSVAATVNTDPACKGRLQVVFLENYRVSLAERLMPASELSEQISTAGKEASGTGNMKFMMNGALTIGTLDGANVEMHEVLGDENIFLFGLKAHEVIELKHMGYHPYEYYNHSADLKAVLDQISRGFSDGASYTDLVNRLLFGAGCQADEYLLLADFESYKDAQARASRAYLDREGWNRMSLLNIACSGLFAADRSIRDYAKGIWNVPTRRV</sequence>
<proteinExistence type="inferred from homology"/>
<organism evidence="11">
    <name type="scientific">uncultured Eubacteriales bacterium</name>
    <dbReference type="NCBI Taxonomy" id="172733"/>
    <lineage>
        <taxon>Bacteria</taxon>
        <taxon>Bacillati</taxon>
        <taxon>Bacillota</taxon>
        <taxon>Clostridia</taxon>
        <taxon>Eubacteriales</taxon>
        <taxon>environmental samples</taxon>
    </lineage>
</organism>
<evidence type="ECO:0000256" key="10">
    <source>
        <dbReference type="RuleBase" id="RU000587"/>
    </source>
</evidence>
<evidence type="ECO:0000256" key="5">
    <source>
        <dbReference type="ARBA" id="ARBA00022679"/>
    </source>
</evidence>
<dbReference type="SUPFAM" id="SSF53756">
    <property type="entry name" value="UDP-Glycosyltransferase/glycogen phosphorylase"/>
    <property type="match status" value="1"/>
</dbReference>
<evidence type="ECO:0000256" key="1">
    <source>
        <dbReference type="ARBA" id="ARBA00001275"/>
    </source>
</evidence>
<dbReference type="FunFam" id="3.40.50.2000:FF:000149">
    <property type="entry name" value="Glycogen phosphorylase, muscle form"/>
    <property type="match status" value="1"/>
</dbReference>
<dbReference type="GO" id="GO:0005737">
    <property type="term" value="C:cytoplasm"/>
    <property type="evidence" value="ECO:0007669"/>
    <property type="project" value="TreeGrafter"/>
</dbReference>
<evidence type="ECO:0000256" key="6">
    <source>
        <dbReference type="ARBA" id="ARBA00022898"/>
    </source>
</evidence>
<dbReference type="GO" id="GO:0030170">
    <property type="term" value="F:pyridoxal phosphate binding"/>
    <property type="evidence" value="ECO:0007669"/>
    <property type="project" value="InterPro"/>
</dbReference>
<keyword evidence="6 9" id="KW-0663">Pyridoxal phosphate</keyword>
<comment type="cofactor">
    <cofactor evidence="2 10">
        <name>pyridoxal 5'-phosphate</name>
        <dbReference type="ChEBI" id="CHEBI:597326"/>
    </cofactor>
</comment>
<comment type="similarity">
    <text evidence="3 10">Belongs to the glycogen phosphorylase family.</text>
</comment>
<dbReference type="Gene3D" id="3.40.50.2000">
    <property type="entry name" value="Glycogen Phosphorylase B"/>
    <property type="match status" value="2"/>
</dbReference>
<comment type="function">
    <text evidence="10">Allosteric enzyme that catalyzes the rate-limiting step in glycogen catabolism, the phosphorolytic cleavage of glycogen to produce glucose-1-phosphate, and plays a central role in maintaining cellular and organismal glucose homeostasis.</text>
</comment>
<evidence type="ECO:0000256" key="3">
    <source>
        <dbReference type="ARBA" id="ARBA00006047"/>
    </source>
</evidence>
<dbReference type="GO" id="GO:0008184">
    <property type="term" value="F:glycogen phosphorylase activity"/>
    <property type="evidence" value="ECO:0007669"/>
    <property type="project" value="InterPro"/>
</dbReference>
<evidence type="ECO:0000256" key="4">
    <source>
        <dbReference type="ARBA" id="ARBA00022676"/>
    </source>
</evidence>
<dbReference type="EC" id="2.4.1.1" evidence="10"/>
<comment type="catalytic activity">
    <reaction evidence="1 10">
        <text>[(1-&gt;4)-alpha-D-glucosyl](n) + phosphate = [(1-&gt;4)-alpha-D-glucosyl](n-1) + alpha-D-glucose 1-phosphate</text>
        <dbReference type="Rhea" id="RHEA:41732"/>
        <dbReference type="Rhea" id="RHEA-COMP:9584"/>
        <dbReference type="Rhea" id="RHEA-COMP:9586"/>
        <dbReference type="ChEBI" id="CHEBI:15444"/>
        <dbReference type="ChEBI" id="CHEBI:43474"/>
        <dbReference type="ChEBI" id="CHEBI:58601"/>
        <dbReference type="EC" id="2.4.1.1"/>
    </reaction>
</comment>
<dbReference type="NCBIfam" id="TIGR02093">
    <property type="entry name" value="P_ylase"/>
    <property type="match status" value="1"/>
</dbReference>
<dbReference type="EMBL" id="FLUN01000001">
    <property type="protein sequence ID" value="SBW08868.1"/>
    <property type="molecule type" value="Genomic_DNA"/>
</dbReference>
<comment type="function">
    <text evidence="8">Phosphorylase is an important allosteric enzyme in carbohydrate metabolism. Enzymes from different sources differ in their regulatory mechanisms and in their natural substrates. However, all known phosphorylases share catalytic and structural properties.</text>
</comment>
<dbReference type="PANTHER" id="PTHR11468">
    <property type="entry name" value="GLYCOGEN PHOSPHORYLASE"/>
    <property type="match status" value="1"/>
</dbReference>
<protein>
    <recommendedName>
        <fullName evidence="10">Alpha-1,4 glucan phosphorylase</fullName>
        <ecNumber evidence="10">2.4.1.1</ecNumber>
    </recommendedName>
</protein>
<dbReference type="PANTHER" id="PTHR11468:SF3">
    <property type="entry name" value="GLYCOGEN PHOSPHORYLASE, LIVER FORM"/>
    <property type="match status" value="1"/>
</dbReference>
<dbReference type="InterPro" id="IPR011833">
    <property type="entry name" value="Glycg_phsphrylas"/>
</dbReference>
<keyword evidence="5 10" id="KW-0808">Transferase</keyword>
<dbReference type="GO" id="GO:0005980">
    <property type="term" value="P:glycogen catabolic process"/>
    <property type="evidence" value="ECO:0007669"/>
    <property type="project" value="TreeGrafter"/>
</dbReference>
<dbReference type="InterPro" id="IPR000811">
    <property type="entry name" value="Glyco_trans_35"/>
</dbReference>
<gene>
    <name evidence="11" type="primary">glgP</name>
    <name evidence="11" type="ORF">KL86CLO1_12535</name>
</gene>
<evidence type="ECO:0000256" key="8">
    <source>
        <dbReference type="ARBA" id="ARBA00025174"/>
    </source>
</evidence>
<dbReference type="CDD" id="cd04300">
    <property type="entry name" value="GT35_Glycogen_Phosphorylase"/>
    <property type="match status" value="1"/>
</dbReference>
<dbReference type="PROSITE" id="PS00102">
    <property type="entry name" value="PHOSPHORYLASE"/>
    <property type="match status" value="1"/>
</dbReference>
<evidence type="ECO:0000256" key="7">
    <source>
        <dbReference type="ARBA" id="ARBA00023277"/>
    </source>
</evidence>
<feature type="modified residue" description="N6-(pyridoxal phosphate)lysine" evidence="9">
    <location>
        <position position="657"/>
    </location>
</feature>
<name>A0A212KB82_9FIRM</name>
<accession>A0A212KB82</accession>
<evidence type="ECO:0000313" key="11">
    <source>
        <dbReference type="EMBL" id="SBW08868.1"/>
    </source>
</evidence>
<reference evidence="11" key="1">
    <citation type="submission" date="2016-04" db="EMBL/GenBank/DDBJ databases">
        <authorList>
            <person name="Evans L.H."/>
            <person name="Alamgir A."/>
            <person name="Owens N."/>
            <person name="Weber N.D."/>
            <person name="Virtaneva K."/>
            <person name="Barbian K."/>
            <person name="Babar A."/>
            <person name="Rosenke K."/>
        </authorList>
    </citation>
    <scope>NUCLEOTIDE SEQUENCE</scope>
    <source>
        <strain evidence="11">86</strain>
    </source>
</reference>
<evidence type="ECO:0000256" key="9">
    <source>
        <dbReference type="PIRSR" id="PIRSR000460-1"/>
    </source>
</evidence>
<keyword evidence="7 10" id="KW-0119">Carbohydrate metabolism</keyword>
<dbReference type="Pfam" id="PF00343">
    <property type="entry name" value="Phosphorylase"/>
    <property type="match status" value="1"/>
</dbReference>
<keyword evidence="4 10" id="KW-0328">Glycosyltransferase</keyword>
<dbReference type="PIRSF" id="PIRSF000460">
    <property type="entry name" value="Pprylas_GlgP"/>
    <property type="match status" value="1"/>
</dbReference>